<feature type="binding site" evidence="5">
    <location>
        <begin position="22"/>
        <end position="27"/>
    </location>
    <ligand>
        <name>ATP</name>
        <dbReference type="ChEBI" id="CHEBI:30616"/>
    </ligand>
</feature>
<keyword evidence="3 5" id="KW-0547">Nucleotide-binding</keyword>
<comment type="catalytic activity">
    <reaction evidence="5 7">
        <text>AMP + ATP = 2 ADP</text>
        <dbReference type="Rhea" id="RHEA:12973"/>
        <dbReference type="ChEBI" id="CHEBI:30616"/>
        <dbReference type="ChEBI" id="CHEBI:456215"/>
        <dbReference type="ChEBI" id="CHEBI:456216"/>
        <dbReference type="EC" id="2.7.4.3"/>
    </reaction>
</comment>
<dbReference type="InterPro" id="IPR006259">
    <property type="entry name" value="Adenyl_kin_sub"/>
</dbReference>
<feature type="binding site" evidence="5">
    <location>
        <begin position="69"/>
        <end position="71"/>
    </location>
    <ligand>
        <name>AMP</name>
        <dbReference type="ChEBI" id="CHEBI:456215"/>
    </ligand>
</feature>
<dbReference type="GO" id="GO:0008270">
    <property type="term" value="F:zinc ion binding"/>
    <property type="evidence" value="ECO:0007669"/>
    <property type="project" value="UniProtKB-UniRule"/>
</dbReference>
<dbReference type="NCBIfam" id="NF011100">
    <property type="entry name" value="PRK14527.1"/>
    <property type="match status" value="1"/>
</dbReference>
<feature type="domain" description="Adenylate kinase active site lid" evidence="8">
    <location>
        <begin position="138"/>
        <end position="173"/>
    </location>
</feature>
<dbReference type="PANTHER" id="PTHR23359">
    <property type="entry name" value="NUCLEOTIDE KINASE"/>
    <property type="match status" value="1"/>
</dbReference>
<keyword evidence="1 5" id="KW-0808">Transferase</keyword>
<evidence type="ECO:0000256" key="6">
    <source>
        <dbReference type="RuleBase" id="RU003330"/>
    </source>
</evidence>
<dbReference type="GO" id="GO:0005524">
    <property type="term" value="F:ATP binding"/>
    <property type="evidence" value="ECO:0007669"/>
    <property type="project" value="UniProtKB-UniRule"/>
</dbReference>
<proteinExistence type="inferred from homology"/>
<dbReference type="InterPro" id="IPR000850">
    <property type="entry name" value="Adenylat/UMP-CMP_kin"/>
</dbReference>
<sequence>MATRLRFKLMKALNLVLFGPPGSGKGTQAELLRDRLGFVHYSTGEVFRDHISRKTAVGQAVERFVVSGGLVPDETVLEVVGAYLSEHAGSSIVFDGFPRTIPQAEGLDRVLAGRGLAVGLAVLVDLADEEVVRRLTSRRQCRQCSKIYNLSFRPPREAGKCDDCGGELYQRRDDTEMVIRDRLRVYHGQTKPLIEFYDRRGCLKTIDGALGRDRVFEVLSGLIAEVRGG</sequence>
<dbReference type="EMBL" id="DSUT01000161">
    <property type="protein sequence ID" value="HGK28824.1"/>
    <property type="molecule type" value="Genomic_DNA"/>
</dbReference>
<feature type="binding site" evidence="5">
    <location>
        <position position="171"/>
    </location>
    <ligand>
        <name>AMP</name>
        <dbReference type="ChEBI" id="CHEBI:456215"/>
    </ligand>
</feature>
<organism evidence="9">
    <name type="scientific">candidate division WOR-3 bacterium</name>
    <dbReference type="NCBI Taxonomy" id="2052148"/>
    <lineage>
        <taxon>Bacteria</taxon>
        <taxon>Bacteria division WOR-3</taxon>
    </lineage>
</organism>
<accession>A0A7C4CEQ8</accession>
<dbReference type="AlphaFoldDB" id="A0A7C4CEQ8"/>
<comment type="caution">
    <text evidence="9">The sequence shown here is derived from an EMBL/GenBank/DDBJ whole genome shotgun (WGS) entry which is preliminary data.</text>
</comment>
<dbReference type="Pfam" id="PF00406">
    <property type="entry name" value="ADK"/>
    <property type="match status" value="1"/>
</dbReference>
<evidence type="ECO:0000256" key="2">
    <source>
        <dbReference type="ARBA" id="ARBA00022727"/>
    </source>
</evidence>
<comment type="domain">
    <text evidence="5">Consists of three domains, a large central CORE domain and two small peripheral domains, NMPbind and LID, which undergo movements during catalysis. The LID domain closes over the site of phosphoryl transfer upon ATP binding. Assembling and dissambling the active center during each catalytic cycle provides an effective means to prevent ATP hydrolysis. Some bacteria have evolved a zinc-coordinating structure that stabilizes the LID domain.</text>
</comment>
<feature type="binding site" evidence="5">
    <location>
        <position position="182"/>
    </location>
    <ligand>
        <name>AMP</name>
        <dbReference type="ChEBI" id="CHEBI:456215"/>
    </ligand>
</feature>
<dbReference type="GO" id="GO:0044209">
    <property type="term" value="P:AMP salvage"/>
    <property type="evidence" value="ECO:0007669"/>
    <property type="project" value="UniProtKB-UniRule"/>
</dbReference>
<feature type="region of interest" description="NMP" evidence="5">
    <location>
        <begin position="42"/>
        <end position="71"/>
    </location>
</feature>
<evidence type="ECO:0000313" key="9">
    <source>
        <dbReference type="EMBL" id="HGK28824.1"/>
    </source>
</evidence>
<dbReference type="UniPathway" id="UPA00588">
    <property type="reaction ID" value="UER00649"/>
</dbReference>
<feature type="binding site" evidence="5">
    <location>
        <position position="48"/>
    </location>
    <ligand>
        <name>AMP</name>
        <dbReference type="ChEBI" id="CHEBI:456215"/>
    </ligand>
</feature>
<protein>
    <recommendedName>
        <fullName evidence="5 7">Adenylate kinase</fullName>
        <shortName evidence="5">AK</shortName>
        <ecNumber evidence="5 7">2.7.4.3</ecNumber>
    </recommendedName>
    <alternativeName>
        <fullName evidence="5">ATP-AMP transphosphorylase</fullName>
    </alternativeName>
    <alternativeName>
        <fullName evidence="5">ATP:AMP phosphotransferase</fullName>
    </alternativeName>
    <alternativeName>
        <fullName evidence="5">Adenylate monophosphate kinase</fullName>
    </alternativeName>
</protein>
<dbReference type="GO" id="GO:0005737">
    <property type="term" value="C:cytoplasm"/>
    <property type="evidence" value="ECO:0007669"/>
    <property type="project" value="UniProtKB-SubCell"/>
</dbReference>
<dbReference type="Gene3D" id="3.40.50.300">
    <property type="entry name" value="P-loop containing nucleotide triphosphate hydrolases"/>
    <property type="match status" value="1"/>
</dbReference>
<feature type="binding site" evidence="5">
    <location>
        <position position="144"/>
    </location>
    <ligand>
        <name>Zn(2+)</name>
        <dbReference type="ChEBI" id="CHEBI:29105"/>
        <note>structural</note>
    </ligand>
</feature>
<evidence type="ECO:0000256" key="1">
    <source>
        <dbReference type="ARBA" id="ARBA00022679"/>
    </source>
</evidence>
<evidence type="ECO:0000256" key="5">
    <source>
        <dbReference type="HAMAP-Rule" id="MF_00235"/>
    </source>
</evidence>
<dbReference type="CDD" id="cd01428">
    <property type="entry name" value="ADK"/>
    <property type="match status" value="1"/>
</dbReference>
<dbReference type="EC" id="2.7.4.3" evidence="5 7"/>
<keyword evidence="5" id="KW-0479">Metal-binding</keyword>
<gene>
    <name evidence="5" type="primary">adk</name>
    <name evidence="9" type="ORF">ENS41_07745</name>
</gene>
<comment type="subcellular location">
    <subcellularLocation>
        <location evidence="5 7">Cytoplasm</location>
    </subcellularLocation>
</comment>
<feature type="binding site" evidence="5">
    <location>
        <begin position="96"/>
        <end position="99"/>
    </location>
    <ligand>
        <name>AMP</name>
        <dbReference type="ChEBI" id="CHEBI:456215"/>
    </ligand>
</feature>
<reference evidence="9" key="1">
    <citation type="journal article" date="2020" name="mSystems">
        <title>Genome- and Community-Level Interaction Insights into Carbon Utilization and Element Cycling Functions of Hydrothermarchaeota in Hydrothermal Sediment.</title>
        <authorList>
            <person name="Zhou Z."/>
            <person name="Liu Y."/>
            <person name="Xu W."/>
            <person name="Pan J."/>
            <person name="Luo Z.H."/>
            <person name="Li M."/>
        </authorList>
    </citation>
    <scope>NUCLEOTIDE SEQUENCE [LARGE SCALE GENOMIC DNA]</scope>
    <source>
        <strain evidence="9">SpSt-488</strain>
    </source>
</reference>
<dbReference type="GO" id="GO:0004017">
    <property type="term" value="F:AMP kinase activity"/>
    <property type="evidence" value="ECO:0007669"/>
    <property type="project" value="UniProtKB-UniRule"/>
</dbReference>
<feature type="region of interest" description="LID" evidence="5">
    <location>
        <begin position="137"/>
        <end position="174"/>
    </location>
</feature>
<feature type="binding site" evidence="5">
    <location>
        <position position="43"/>
    </location>
    <ligand>
        <name>AMP</name>
        <dbReference type="ChEBI" id="CHEBI:456215"/>
    </ligand>
</feature>
<comment type="function">
    <text evidence="5">Catalyzes the reversible transfer of the terminal phosphate group between ATP and AMP. Plays an important role in cellular energy homeostasis and in adenine nucleotide metabolism.</text>
</comment>
<feature type="binding site" evidence="5">
    <location>
        <position position="164"/>
    </location>
    <ligand>
        <name>Zn(2+)</name>
        <dbReference type="ChEBI" id="CHEBI:29105"/>
        <note>structural</note>
    </ligand>
</feature>
<keyword evidence="4 5" id="KW-0418">Kinase</keyword>
<comment type="pathway">
    <text evidence="5">Purine metabolism; AMP biosynthesis via salvage pathway; AMP from ADP: step 1/1.</text>
</comment>
<feature type="binding site" evidence="5">
    <location>
        <position position="103"/>
    </location>
    <ligand>
        <name>AMP</name>
        <dbReference type="ChEBI" id="CHEBI:456215"/>
    </ligand>
</feature>
<evidence type="ECO:0000259" key="8">
    <source>
        <dbReference type="Pfam" id="PF05191"/>
    </source>
</evidence>
<keyword evidence="5" id="KW-0963">Cytoplasm</keyword>
<feature type="binding site" evidence="5">
    <location>
        <position position="138"/>
    </location>
    <ligand>
        <name>ATP</name>
        <dbReference type="ChEBI" id="CHEBI:30616"/>
    </ligand>
</feature>
<name>A0A7C4CEQ8_UNCW3</name>
<feature type="binding site" evidence="5">
    <location>
        <position position="161"/>
    </location>
    <ligand>
        <name>Zn(2+)</name>
        <dbReference type="ChEBI" id="CHEBI:29105"/>
        <note>structural</note>
    </ligand>
</feature>
<dbReference type="InterPro" id="IPR033690">
    <property type="entry name" value="Adenylat_kinase_CS"/>
</dbReference>
<feature type="binding site" evidence="5">
    <location>
        <position position="141"/>
    </location>
    <ligand>
        <name>Zn(2+)</name>
        <dbReference type="ChEBI" id="CHEBI:29105"/>
        <note>structural</note>
    </ligand>
</feature>
<dbReference type="Pfam" id="PF05191">
    <property type="entry name" value="ADK_lid"/>
    <property type="match status" value="1"/>
</dbReference>
<dbReference type="NCBIfam" id="TIGR01351">
    <property type="entry name" value="adk"/>
    <property type="match status" value="1"/>
</dbReference>
<keyword evidence="2 5" id="KW-0545">Nucleotide biosynthesis</keyword>
<evidence type="ECO:0000256" key="4">
    <source>
        <dbReference type="ARBA" id="ARBA00022777"/>
    </source>
</evidence>
<dbReference type="SUPFAM" id="SSF52540">
    <property type="entry name" value="P-loop containing nucleoside triphosphate hydrolases"/>
    <property type="match status" value="1"/>
</dbReference>
<dbReference type="PRINTS" id="PR00094">
    <property type="entry name" value="ADENYLTKNASE"/>
</dbReference>
<comment type="subunit">
    <text evidence="5 7">Monomer.</text>
</comment>
<feature type="binding site" evidence="5">
    <location>
        <begin position="147"/>
        <end position="148"/>
    </location>
    <ligand>
        <name>ATP</name>
        <dbReference type="ChEBI" id="CHEBI:30616"/>
    </ligand>
</feature>
<keyword evidence="5" id="KW-0862">Zinc</keyword>
<feature type="binding site" evidence="5">
    <location>
        <position position="210"/>
    </location>
    <ligand>
        <name>ATP</name>
        <dbReference type="ChEBI" id="CHEBI:30616"/>
    </ligand>
</feature>
<dbReference type="InterPro" id="IPR007862">
    <property type="entry name" value="Adenylate_kinase_lid-dom"/>
</dbReference>
<dbReference type="InterPro" id="IPR027417">
    <property type="entry name" value="P-loop_NTPase"/>
</dbReference>
<dbReference type="HAMAP" id="MF_00235">
    <property type="entry name" value="Adenylate_kinase_Adk"/>
    <property type="match status" value="1"/>
</dbReference>
<evidence type="ECO:0000256" key="3">
    <source>
        <dbReference type="ARBA" id="ARBA00022741"/>
    </source>
</evidence>
<dbReference type="PROSITE" id="PS00113">
    <property type="entry name" value="ADENYLATE_KINASE"/>
    <property type="match status" value="1"/>
</dbReference>
<evidence type="ECO:0000256" key="7">
    <source>
        <dbReference type="RuleBase" id="RU003331"/>
    </source>
</evidence>
<keyword evidence="5 7" id="KW-0067">ATP-binding</keyword>
<comment type="similarity">
    <text evidence="5 6">Belongs to the adenylate kinase family.</text>
</comment>